<dbReference type="RefSeq" id="WP_029314360.1">
    <property type="nucleotide sequence ID" value="NZ_FTNE01000045.1"/>
</dbReference>
<feature type="domain" description="Moybdenum cofactor oxidoreductase dimerisation" evidence="6">
    <location>
        <begin position="303"/>
        <end position="417"/>
    </location>
</feature>
<dbReference type="AlphaFoldDB" id="A0A8G2CNY3"/>
<dbReference type="InterPro" id="IPR036374">
    <property type="entry name" value="OxRdtase_Mopterin-bd_sf"/>
</dbReference>
<accession>A0A8G2CNY3</accession>
<keyword evidence="4" id="KW-0560">Oxidoreductase</keyword>
<evidence type="ECO:0000259" key="5">
    <source>
        <dbReference type="Pfam" id="PF00174"/>
    </source>
</evidence>
<organism evidence="7 8">
    <name type="scientific">Acidiphilium rubrum</name>
    <dbReference type="NCBI Taxonomy" id="526"/>
    <lineage>
        <taxon>Bacteria</taxon>
        <taxon>Pseudomonadati</taxon>
        <taxon>Pseudomonadota</taxon>
        <taxon>Alphaproteobacteria</taxon>
        <taxon>Acetobacterales</taxon>
        <taxon>Acidocellaceae</taxon>
        <taxon>Acidiphilium</taxon>
    </lineage>
</organism>
<keyword evidence="8" id="KW-1185">Reference proteome</keyword>
<dbReference type="Gene3D" id="3.90.420.10">
    <property type="entry name" value="Oxidoreductase, molybdopterin-binding domain"/>
    <property type="match status" value="1"/>
</dbReference>
<evidence type="ECO:0000313" key="7">
    <source>
        <dbReference type="EMBL" id="SIR52233.1"/>
    </source>
</evidence>
<name>A0A8G2CNY3_ACIRU</name>
<dbReference type="PANTHER" id="PTHR19372:SF7">
    <property type="entry name" value="SULFITE OXIDASE, MITOCHONDRIAL"/>
    <property type="match status" value="1"/>
</dbReference>
<dbReference type="GO" id="GO:0030151">
    <property type="term" value="F:molybdenum ion binding"/>
    <property type="evidence" value="ECO:0007669"/>
    <property type="project" value="InterPro"/>
</dbReference>
<evidence type="ECO:0000256" key="2">
    <source>
        <dbReference type="ARBA" id="ARBA00022505"/>
    </source>
</evidence>
<keyword evidence="3" id="KW-0479">Metal-binding</keyword>
<proteinExistence type="predicted"/>
<keyword evidence="2" id="KW-0500">Molybdenum</keyword>
<dbReference type="Proteomes" id="UP000186308">
    <property type="component" value="Unassembled WGS sequence"/>
</dbReference>
<dbReference type="SUPFAM" id="SSF56524">
    <property type="entry name" value="Oxidoreductase molybdopterin-binding domain"/>
    <property type="match status" value="1"/>
</dbReference>
<evidence type="ECO:0000259" key="6">
    <source>
        <dbReference type="Pfam" id="PF03404"/>
    </source>
</evidence>
<comment type="cofactor">
    <cofactor evidence="1">
        <name>Mo-molybdopterin</name>
        <dbReference type="ChEBI" id="CHEBI:71302"/>
    </cofactor>
</comment>
<dbReference type="InterPro" id="IPR005066">
    <property type="entry name" value="MoCF_OxRdtse_dimer"/>
</dbReference>
<dbReference type="Gene3D" id="2.60.40.650">
    <property type="match status" value="1"/>
</dbReference>
<dbReference type="PRINTS" id="PR00407">
    <property type="entry name" value="EUMOPTERIN"/>
</dbReference>
<comment type="caution">
    <text evidence="7">The sequence shown here is derived from an EMBL/GenBank/DDBJ whole genome shotgun (WGS) entry which is preliminary data.</text>
</comment>
<feature type="domain" description="Oxidoreductase molybdopterin-binding" evidence="5">
    <location>
        <begin position="104"/>
        <end position="276"/>
    </location>
</feature>
<dbReference type="GO" id="GO:0020037">
    <property type="term" value="F:heme binding"/>
    <property type="evidence" value="ECO:0007669"/>
    <property type="project" value="TreeGrafter"/>
</dbReference>
<dbReference type="Pfam" id="PF00174">
    <property type="entry name" value="Oxidored_molyb"/>
    <property type="match status" value="1"/>
</dbReference>
<dbReference type="EMBL" id="FTNE01000045">
    <property type="protein sequence ID" value="SIR52233.1"/>
    <property type="molecule type" value="Genomic_DNA"/>
</dbReference>
<evidence type="ECO:0000256" key="1">
    <source>
        <dbReference type="ARBA" id="ARBA00001924"/>
    </source>
</evidence>
<reference evidence="7 8" key="1">
    <citation type="submission" date="2017-01" db="EMBL/GenBank/DDBJ databases">
        <authorList>
            <person name="Varghese N."/>
            <person name="Submissions S."/>
        </authorList>
    </citation>
    <scope>NUCLEOTIDE SEQUENCE [LARGE SCALE GENOMIC DNA]</scope>
    <source>
        <strain evidence="7 8">ATCC 35905</strain>
    </source>
</reference>
<sequence>MNQKLPELIPALIPSRRAAMLGAASFGALALSTGRGAAAEAETVTLPFANGERPMVAAGTFPQKGEMILQRTRAPLLETPWPVLQKHLFTPNDQTYVRWHMADFPTSVDASTYKIKVFGAVKKPFELTLEELVKAFPPKRMAAINQCSGNSRGFINPRVSGAQWGNGAMYNAMWTGVPLSHLLAHAGLTTKGTHVAFRSLEQGGGLYPPDVTFEKTLPLKRANDGEVMVAYQMNGENLPLLNGYPVRLIVPGWYSTYWVKMLTEIEVIDHPSTNFWMAVAYKIPDTKTGEMKPGEKGIKFVPINKMKPRSFFTSVENGQKFSSGQAVTLEGFAFGGGSALKSVMVSVNGGKTWRTATLGKNYGAYGFRPWHARISLPKTGTYRLMVKAANAEGHVQPMVAGWNPGGFMYNGIEHVDVTVA</sequence>
<gene>
    <name evidence="7" type="ORF">SAMN05421828_14512</name>
</gene>
<dbReference type="GO" id="GO:0008482">
    <property type="term" value="F:sulfite oxidase activity"/>
    <property type="evidence" value="ECO:0007669"/>
    <property type="project" value="TreeGrafter"/>
</dbReference>
<dbReference type="GO" id="GO:0006790">
    <property type="term" value="P:sulfur compound metabolic process"/>
    <property type="evidence" value="ECO:0007669"/>
    <property type="project" value="TreeGrafter"/>
</dbReference>
<protein>
    <submittedName>
        <fullName evidence="7">DMSO/TMAO reductase YedYZ, molybdopterin-dependent catalytic subunit</fullName>
    </submittedName>
</protein>
<dbReference type="OrthoDB" id="9778777at2"/>
<evidence type="ECO:0000256" key="4">
    <source>
        <dbReference type="ARBA" id="ARBA00023002"/>
    </source>
</evidence>
<dbReference type="InterPro" id="IPR014756">
    <property type="entry name" value="Ig_E-set"/>
</dbReference>
<dbReference type="PANTHER" id="PTHR19372">
    <property type="entry name" value="SULFITE REDUCTASE"/>
    <property type="match status" value="1"/>
</dbReference>
<dbReference type="SUPFAM" id="SSF81296">
    <property type="entry name" value="E set domains"/>
    <property type="match status" value="1"/>
</dbReference>
<dbReference type="InterPro" id="IPR008335">
    <property type="entry name" value="Mopterin_OxRdtase_euk"/>
</dbReference>
<dbReference type="InterPro" id="IPR000572">
    <property type="entry name" value="OxRdtase_Mopterin-bd_dom"/>
</dbReference>
<dbReference type="GO" id="GO:0043546">
    <property type="term" value="F:molybdopterin cofactor binding"/>
    <property type="evidence" value="ECO:0007669"/>
    <property type="project" value="TreeGrafter"/>
</dbReference>
<evidence type="ECO:0000256" key="3">
    <source>
        <dbReference type="ARBA" id="ARBA00022723"/>
    </source>
</evidence>
<evidence type="ECO:0000313" key="8">
    <source>
        <dbReference type="Proteomes" id="UP000186308"/>
    </source>
</evidence>
<dbReference type="Pfam" id="PF03404">
    <property type="entry name" value="Mo-co_dimer"/>
    <property type="match status" value="1"/>
</dbReference>